<reference evidence="1 2" key="1">
    <citation type="submission" date="2022-12" db="EMBL/GenBank/DDBJ databases">
        <title>Draft genome sequence of Paenibacillus sp. dW9.</title>
        <authorList>
            <person name="Choi E.-W."/>
            <person name="Kim D.-U."/>
        </authorList>
    </citation>
    <scope>NUCLEOTIDE SEQUENCE [LARGE SCALE GENOMIC DNA]</scope>
    <source>
        <strain evidence="2">dW9</strain>
    </source>
</reference>
<protein>
    <submittedName>
        <fullName evidence="1">Uncharacterized protein</fullName>
    </submittedName>
</protein>
<gene>
    <name evidence="1" type="ORF">O9H85_08300</name>
</gene>
<proteinExistence type="predicted"/>
<name>A0ABT4Q6D6_9BACL</name>
<sequence length="83" mass="9804">MDEKISIQGDEYSVIRDDLGEIVSLKSFNKETKIWVVIHFSKEENNDIEVKIMSSLTQNWLEREHNISISLDEVKKIIREKLK</sequence>
<dbReference type="Proteomes" id="UP001527882">
    <property type="component" value="Unassembled WGS sequence"/>
</dbReference>
<evidence type="ECO:0000313" key="1">
    <source>
        <dbReference type="EMBL" id="MCZ8512434.1"/>
    </source>
</evidence>
<accession>A0ABT4Q6D6</accession>
<comment type="caution">
    <text evidence="1">The sequence shown here is derived from an EMBL/GenBank/DDBJ whole genome shotgun (WGS) entry which is preliminary data.</text>
</comment>
<organism evidence="1 2">
    <name type="scientific">Paenibacillus gyeongsangnamensis</name>
    <dbReference type="NCBI Taxonomy" id="3388067"/>
    <lineage>
        <taxon>Bacteria</taxon>
        <taxon>Bacillati</taxon>
        <taxon>Bacillota</taxon>
        <taxon>Bacilli</taxon>
        <taxon>Bacillales</taxon>
        <taxon>Paenibacillaceae</taxon>
        <taxon>Paenibacillus</taxon>
    </lineage>
</organism>
<dbReference type="RefSeq" id="WP_269880859.1">
    <property type="nucleotide sequence ID" value="NZ_JAQAGZ010000004.1"/>
</dbReference>
<dbReference type="EMBL" id="JAQAGZ010000004">
    <property type="protein sequence ID" value="MCZ8512434.1"/>
    <property type="molecule type" value="Genomic_DNA"/>
</dbReference>
<evidence type="ECO:0000313" key="2">
    <source>
        <dbReference type="Proteomes" id="UP001527882"/>
    </source>
</evidence>
<keyword evidence="2" id="KW-1185">Reference proteome</keyword>